<evidence type="ECO:0000256" key="1">
    <source>
        <dbReference type="PROSITE-ProRule" id="PRU00043"/>
    </source>
</evidence>
<reference evidence="6" key="1">
    <citation type="submission" date="2015-11" db="EMBL/GenBank/DDBJ databases">
        <title>De novo transcriptome assembly of four potential Pierce s Disease insect vectors from Arizona vineyards.</title>
        <authorList>
            <person name="Tassone E.E."/>
        </authorList>
    </citation>
    <scope>NUCLEOTIDE SEQUENCE</scope>
</reference>
<dbReference type="GO" id="GO:0007156">
    <property type="term" value="P:homophilic cell adhesion via plasma membrane adhesion molecules"/>
    <property type="evidence" value="ECO:0007669"/>
    <property type="project" value="InterPro"/>
</dbReference>
<dbReference type="Gene3D" id="2.60.40.60">
    <property type="entry name" value="Cadherins"/>
    <property type="match status" value="1"/>
</dbReference>
<accession>A0A1B6EV35</accession>
<dbReference type="EMBL" id="GECZ01027913">
    <property type="protein sequence ID" value="JAS41856.1"/>
    <property type="molecule type" value="Transcribed_RNA"/>
</dbReference>
<keyword evidence="1" id="KW-0106">Calcium</keyword>
<gene>
    <name evidence="6" type="ORF">g.34919</name>
</gene>
<evidence type="ECO:0000256" key="3">
    <source>
        <dbReference type="SAM" id="Phobius"/>
    </source>
</evidence>
<feature type="transmembrane region" description="Helical" evidence="3">
    <location>
        <begin position="258"/>
        <end position="282"/>
    </location>
</feature>
<dbReference type="SUPFAM" id="SSF49313">
    <property type="entry name" value="Cadherin-like"/>
    <property type="match status" value="1"/>
</dbReference>
<evidence type="ECO:0000256" key="2">
    <source>
        <dbReference type="SAM" id="MobiDB-lite"/>
    </source>
</evidence>
<dbReference type="InterPro" id="IPR002126">
    <property type="entry name" value="Cadherin-like_dom"/>
</dbReference>
<name>A0A1B6EV35_9HEMI</name>
<feature type="region of interest" description="Disordered" evidence="2">
    <location>
        <begin position="293"/>
        <end position="316"/>
    </location>
</feature>
<dbReference type="PROSITE" id="PS50268">
    <property type="entry name" value="CADHERIN_2"/>
    <property type="match status" value="1"/>
</dbReference>
<dbReference type="GO" id="GO:0005509">
    <property type="term" value="F:calcium ion binding"/>
    <property type="evidence" value="ECO:0007669"/>
    <property type="project" value="UniProtKB-UniRule"/>
</dbReference>
<feature type="signal peptide" evidence="4">
    <location>
        <begin position="1"/>
        <end position="17"/>
    </location>
</feature>
<evidence type="ECO:0000313" key="6">
    <source>
        <dbReference type="EMBL" id="JAS41856.1"/>
    </source>
</evidence>
<protein>
    <recommendedName>
        <fullName evidence="5">Cadherin domain-containing protein</fullName>
    </recommendedName>
</protein>
<keyword evidence="4" id="KW-0732">Signal</keyword>
<feature type="domain" description="Cadherin" evidence="5">
    <location>
        <begin position="34"/>
        <end position="145"/>
    </location>
</feature>
<dbReference type="AlphaFoldDB" id="A0A1B6EV35"/>
<keyword evidence="3" id="KW-1133">Transmembrane helix</keyword>
<evidence type="ECO:0000256" key="4">
    <source>
        <dbReference type="SAM" id="SignalP"/>
    </source>
</evidence>
<keyword evidence="3" id="KW-0472">Membrane</keyword>
<feature type="compositionally biased region" description="Low complexity" evidence="2">
    <location>
        <begin position="212"/>
        <end position="227"/>
    </location>
</feature>
<evidence type="ECO:0000259" key="5">
    <source>
        <dbReference type="PROSITE" id="PS50268"/>
    </source>
</evidence>
<feature type="non-terminal residue" evidence="6">
    <location>
        <position position="336"/>
    </location>
</feature>
<sequence>MWISLWILGVMLNYGRAQFSDNTPPVVVVERHWSVSDMEPEGAVIVRVHAEDNEGDTLEYGLEKPDGPSNFNIYMNNSQRDLPFRIDNQTGVVYTNESLADRGGESLFLYVTVFDGQMTHKSEIWVDIINTTGLQDSYRPAPPKIPSNIGPQFRAPPPPPGSFSSPFRPTLSRFLPRPPYNIPKIQNQPSLPTDKPILKTATSTSITSTILTSTESSTVTRTTPTENSTKDSVSNLQNNNVLMTTTSSEDNPAIIKNLALTIVPLVLICAAFLVTAISACVFRKRICKSRKKSKKGDKDKEISANGPVTEEPMAMHQWLGPRAYSNRYEAWDTETS</sequence>
<keyword evidence="3" id="KW-0812">Transmembrane</keyword>
<feature type="region of interest" description="Disordered" evidence="2">
    <location>
        <begin position="212"/>
        <end position="235"/>
    </location>
</feature>
<proteinExistence type="predicted"/>
<feature type="chain" id="PRO_5008582380" description="Cadherin domain-containing protein" evidence="4">
    <location>
        <begin position="18"/>
        <end position="336"/>
    </location>
</feature>
<dbReference type="GO" id="GO:0016020">
    <property type="term" value="C:membrane"/>
    <property type="evidence" value="ECO:0007669"/>
    <property type="project" value="InterPro"/>
</dbReference>
<dbReference type="CDD" id="cd11304">
    <property type="entry name" value="Cadherin_repeat"/>
    <property type="match status" value="1"/>
</dbReference>
<dbReference type="InterPro" id="IPR015919">
    <property type="entry name" value="Cadherin-like_sf"/>
</dbReference>
<organism evidence="6">
    <name type="scientific">Cuerna arida</name>
    <dbReference type="NCBI Taxonomy" id="1464854"/>
    <lineage>
        <taxon>Eukaryota</taxon>
        <taxon>Metazoa</taxon>
        <taxon>Ecdysozoa</taxon>
        <taxon>Arthropoda</taxon>
        <taxon>Hexapoda</taxon>
        <taxon>Insecta</taxon>
        <taxon>Pterygota</taxon>
        <taxon>Neoptera</taxon>
        <taxon>Paraneoptera</taxon>
        <taxon>Hemiptera</taxon>
        <taxon>Auchenorrhyncha</taxon>
        <taxon>Membracoidea</taxon>
        <taxon>Cicadellidae</taxon>
        <taxon>Cicadellinae</taxon>
        <taxon>Proconiini</taxon>
        <taxon>Cuerna</taxon>
    </lineage>
</organism>